<evidence type="ECO:0000256" key="2">
    <source>
        <dbReference type="PIRSR" id="PIRSR613078-2"/>
    </source>
</evidence>
<dbReference type="AlphaFoldDB" id="A0A942Z577"/>
<feature type="active site" description="Proton donor/acceptor" evidence="1">
    <location>
        <position position="84"/>
    </location>
</feature>
<dbReference type="InterPro" id="IPR013078">
    <property type="entry name" value="His_Pase_superF_clade-1"/>
</dbReference>
<feature type="binding site" evidence="2">
    <location>
        <begin position="8"/>
        <end position="15"/>
    </location>
    <ligand>
        <name>substrate</name>
    </ligand>
</feature>
<evidence type="ECO:0000313" key="4">
    <source>
        <dbReference type="Proteomes" id="UP000676456"/>
    </source>
</evidence>
<dbReference type="Proteomes" id="UP000676456">
    <property type="component" value="Unassembled WGS sequence"/>
</dbReference>
<dbReference type="InterPro" id="IPR050275">
    <property type="entry name" value="PGM_Phosphatase"/>
</dbReference>
<accession>A0A942Z577</accession>
<dbReference type="CDD" id="cd07067">
    <property type="entry name" value="HP_PGM_like"/>
    <property type="match status" value="1"/>
</dbReference>
<feature type="active site" description="Tele-phosphohistidine intermediate" evidence="1">
    <location>
        <position position="9"/>
    </location>
</feature>
<gene>
    <name evidence="3" type="ORF">KHA91_10245</name>
</gene>
<dbReference type="SUPFAM" id="SSF53254">
    <property type="entry name" value="Phosphoglycerate mutase-like"/>
    <property type="match status" value="1"/>
</dbReference>
<evidence type="ECO:0000256" key="1">
    <source>
        <dbReference type="PIRSR" id="PIRSR613078-1"/>
    </source>
</evidence>
<sequence>MTTIGLIRHGVTEWNRLGKSQGISDIPLNKAGEQQAIELANRLSLEEKWDIIVTSDLSRAKETAQIIASKLDLPISLFDVRLREMNCGIIEGTTEEERVQKWGSNWRELDLGIAIYEDVCKRGVEFLEEIVGTYKDKRVLLVSHGALIGLTLQTLFPQRFRRTHIENTSVTILKNIEKKWDCTLYNCTKHLD</sequence>
<dbReference type="SMART" id="SM00855">
    <property type="entry name" value="PGAM"/>
    <property type="match status" value="1"/>
</dbReference>
<dbReference type="EMBL" id="JAGYPN010000002">
    <property type="protein sequence ID" value="MBS4223122.1"/>
    <property type="molecule type" value="Genomic_DNA"/>
</dbReference>
<dbReference type="Gene3D" id="3.40.50.1240">
    <property type="entry name" value="Phosphoglycerate mutase-like"/>
    <property type="match status" value="1"/>
</dbReference>
<protein>
    <submittedName>
        <fullName evidence="3">Histidine phosphatase family protein</fullName>
    </submittedName>
</protein>
<dbReference type="RefSeq" id="WP_213098157.1">
    <property type="nucleotide sequence ID" value="NZ_JAGYPN010000002.1"/>
</dbReference>
<dbReference type="GO" id="GO:0005737">
    <property type="term" value="C:cytoplasm"/>
    <property type="evidence" value="ECO:0007669"/>
    <property type="project" value="TreeGrafter"/>
</dbReference>
<dbReference type="InterPro" id="IPR029033">
    <property type="entry name" value="His_PPase_superfam"/>
</dbReference>
<proteinExistence type="predicted"/>
<organism evidence="3 4">
    <name type="scientific">Lederbergia citrea</name>
    <dbReference type="NCBI Taxonomy" id="2833581"/>
    <lineage>
        <taxon>Bacteria</taxon>
        <taxon>Bacillati</taxon>
        <taxon>Bacillota</taxon>
        <taxon>Bacilli</taxon>
        <taxon>Bacillales</taxon>
        <taxon>Bacillaceae</taxon>
        <taxon>Lederbergia</taxon>
    </lineage>
</organism>
<evidence type="ECO:0000313" key="3">
    <source>
        <dbReference type="EMBL" id="MBS4223122.1"/>
    </source>
</evidence>
<dbReference type="PANTHER" id="PTHR48100">
    <property type="entry name" value="BROAD-SPECIFICITY PHOSPHATASE YOR283W-RELATED"/>
    <property type="match status" value="1"/>
</dbReference>
<keyword evidence="4" id="KW-1185">Reference proteome</keyword>
<dbReference type="PANTHER" id="PTHR48100:SF1">
    <property type="entry name" value="HISTIDINE PHOSPHATASE FAMILY PROTEIN-RELATED"/>
    <property type="match status" value="1"/>
</dbReference>
<name>A0A942Z577_9BACI</name>
<feature type="binding site" evidence="2">
    <location>
        <position position="59"/>
    </location>
    <ligand>
        <name>substrate</name>
    </ligand>
</feature>
<dbReference type="GO" id="GO:0016791">
    <property type="term" value="F:phosphatase activity"/>
    <property type="evidence" value="ECO:0007669"/>
    <property type="project" value="TreeGrafter"/>
</dbReference>
<comment type="caution">
    <text evidence="3">The sequence shown here is derived from an EMBL/GenBank/DDBJ whole genome shotgun (WGS) entry which is preliminary data.</text>
</comment>
<reference evidence="3 4" key="1">
    <citation type="submission" date="2021-05" db="EMBL/GenBank/DDBJ databases">
        <title>Novel Bacillus species.</title>
        <authorList>
            <person name="Liu G."/>
        </authorList>
    </citation>
    <scope>NUCLEOTIDE SEQUENCE [LARGE SCALE GENOMIC DNA]</scope>
    <source>
        <strain evidence="3 4">FJAT-49682</strain>
    </source>
</reference>
<dbReference type="Pfam" id="PF00300">
    <property type="entry name" value="His_Phos_1"/>
    <property type="match status" value="1"/>
</dbReference>